<dbReference type="InterPro" id="IPR050463">
    <property type="entry name" value="Gfo/Idh/MocA_oxidrdct_glycsds"/>
</dbReference>
<dbReference type="Gene3D" id="3.40.50.720">
    <property type="entry name" value="NAD(P)-binding Rossmann-like Domain"/>
    <property type="match status" value="1"/>
</dbReference>
<feature type="domain" description="Gfo/Idh/MocA-like oxidoreductase N-terminal" evidence="2">
    <location>
        <begin position="6"/>
        <end position="122"/>
    </location>
</feature>
<reference evidence="4" key="1">
    <citation type="submission" date="2019-09" db="EMBL/GenBank/DDBJ databases">
        <title>Characterisation of the sponge microbiome using genome-centric metagenomics.</title>
        <authorList>
            <person name="Engelberts J.P."/>
            <person name="Robbins S.J."/>
            <person name="De Goeij J.M."/>
            <person name="Aranda M."/>
            <person name="Bell S.C."/>
            <person name="Webster N.S."/>
        </authorList>
    </citation>
    <scope>NUCLEOTIDE SEQUENCE</scope>
    <source>
        <strain evidence="4">SB0662_bin_9</strain>
    </source>
</reference>
<sequence>MSDNAIRIGVIGAGANTRDRHIPGLLEQENVEMVAVANRTPESGRRVAEQFGFGRVASHWTEIIEASDIDAVVIGTWPYMHCTATVAALEAGKHVMCEARMAMNASEARLMYRIAQARPTQVAQIVPSPMTLGVDRAIQRLMRDGYLGDPLVVDMQVGGTWLDLDGPLHWRHDMDRSGLNIMTMGIYYEALMRWLGEVVTVQAAGAVFVPQRLDEETGVVRAVRIPEHVDVTGRMACGAQYHLQVSSVTGLAGPPTASLYGSQGTLRFSGGELLGGRRGDAELSAVEVSDSERGAWRVEEEFVNAIRGREAITHTDFATGVKYMEFTEAVSRSLQSGETICLPLL</sequence>
<dbReference type="InterPro" id="IPR036291">
    <property type="entry name" value="NAD(P)-bd_dom_sf"/>
</dbReference>
<protein>
    <submittedName>
        <fullName evidence="4">Gfo/Idh/MocA family oxidoreductase</fullName>
    </submittedName>
</protein>
<dbReference type="SUPFAM" id="SSF55347">
    <property type="entry name" value="Glyceraldehyde-3-phosphate dehydrogenase-like, C-terminal domain"/>
    <property type="match status" value="1"/>
</dbReference>
<dbReference type="InterPro" id="IPR055170">
    <property type="entry name" value="GFO_IDH_MocA-like_dom"/>
</dbReference>
<dbReference type="PANTHER" id="PTHR43818:SF11">
    <property type="entry name" value="BCDNA.GH03377"/>
    <property type="match status" value="1"/>
</dbReference>
<keyword evidence="1" id="KW-0560">Oxidoreductase</keyword>
<feature type="domain" description="GFO/IDH/MocA-like oxidoreductase" evidence="3">
    <location>
        <begin position="136"/>
        <end position="267"/>
    </location>
</feature>
<dbReference type="PANTHER" id="PTHR43818">
    <property type="entry name" value="BCDNA.GH03377"/>
    <property type="match status" value="1"/>
</dbReference>
<dbReference type="InterPro" id="IPR000683">
    <property type="entry name" value="Gfo/Idh/MocA-like_OxRdtase_N"/>
</dbReference>
<dbReference type="Pfam" id="PF01408">
    <property type="entry name" value="GFO_IDH_MocA"/>
    <property type="match status" value="1"/>
</dbReference>
<evidence type="ECO:0000259" key="3">
    <source>
        <dbReference type="Pfam" id="PF22725"/>
    </source>
</evidence>
<evidence type="ECO:0000313" key="4">
    <source>
        <dbReference type="EMBL" id="MYD90859.1"/>
    </source>
</evidence>
<organism evidence="4">
    <name type="scientific">Caldilineaceae bacterium SB0662_bin_9</name>
    <dbReference type="NCBI Taxonomy" id="2605258"/>
    <lineage>
        <taxon>Bacteria</taxon>
        <taxon>Bacillati</taxon>
        <taxon>Chloroflexota</taxon>
        <taxon>Caldilineae</taxon>
        <taxon>Caldilineales</taxon>
        <taxon>Caldilineaceae</taxon>
    </lineage>
</organism>
<accession>A0A6B1DT26</accession>
<proteinExistence type="predicted"/>
<evidence type="ECO:0000256" key="1">
    <source>
        <dbReference type="ARBA" id="ARBA00023002"/>
    </source>
</evidence>
<dbReference type="Gene3D" id="3.30.360.10">
    <property type="entry name" value="Dihydrodipicolinate Reductase, domain 2"/>
    <property type="match status" value="1"/>
</dbReference>
<dbReference type="GO" id="GO:0000166">
    <property type="term" value="F:nucleotide binding"/>
    <property type="evidence" value="ECO:0007669"/>
    <property type="project" value="InterPro"/>
</dbReference>
<dbReference type="EMBL" id="VXPY01000079">
    <property type="protein sequence ID" value="MYD90859.1"/>
    <property type="molecule type" value="Genomic_DNA"/>
</dbReference>
<evidence type="ECO:0000259" key="2">
    <source>
        <dbReference type="Pfam" id="PF01408"/>
    </source>
</evidence>
<dbReference type="GO" id="GO:0016491">
    <property type="term" value="F:oxidoreductase activity"/>
    <property type="evidence" value="ECO:0007669"/>
    <property type="project" value="UniProtKB-KW"/>
</dbReference>
<name>A0A6B1DT26_9CHLR</name>
<gene>
    <name evidence="4" type="ORF">F4Y08_11065</name>
</gene>
<comment type="caution">
    <text evidence="4">The sequence shown here is derived from an EMBL/GenBank/DDBJ whole genome shotgun (WGS) entry which is preliminary data.</text>
</comment>
<dbReference type="Pfam" id="PF22725">
    <property type="entry name" value="GFO_IDH_MocA_C3"/>
    <property type="match status" value="1"/>
</dbReference>
<dbReference type="SUPFAM" id="SSF51735">
    <property type="entry name" value="NAD(P)-binding Rossmann-fold domains"/>
    <property type="match status" value="1"/>
</dbReference>
<dbReference type="AlphaFoldDB" id="A0A6B1DT26"/>